<dbReference type="Proteomes" id="UP000006690">
    <property type="component" value="Chromosome"/>
</dbReference>
<reference evidence="3" key="1">
    <citation type="journal article" date="2012" name="Appl. Microbiol. Biotechnol.">
        <title>The complete genome sequence of Pantoea ananatis AJ13355, an organism with great biotechnological potential.</title>
        <authorList>
            <person name="Hara Y."/>
            <person name="Kadotani N."/>
            <person name="Izui H."/>
            <person name="Katashkina J.I."/>
            <person name="Kuvaeva T.M."/>
            <person name="Andreeva I.G."/>
            <person name="Golubeva L.I."/>
            <person name="Malko D.B."/>
            <person name="Makeev V.J."/>
            <person name="Mashko S.V."/>
            <person name="Kozlov Y.I."/>
        </authorList>
    </citation>
    <scope>NUCLEOTIDE SEQUENCE [LARGE SCALE GENOMIC DNA]</scope>
    <source>
        <strain evidence="3">AJ13355</strain>
    </source>
</reference>
<evidence type="ECO:0008006" key="4">
    <source>
        <dbReference type="Google" id="ProtNLM"/>
    </source>
</evidence>
<dbReference type="AlphaFoldDB" id="A0A0H3L364"/>
<dbReference type="Pfam" id="PF07256">
    <property type="entry name" value="DUF1435"/>
    <property type="match status" value="1"/>
</dbReference>
<dbReference type="EMBL" id="AP012032">
    <property type="protein sequence ID" value="BAK13827.1"/>
    <property type="molecule type" value="Genomic_DNA"/>
</dbReference>
<proteinExistence type="predicted"/>
<evidence type="ECO:0000313" key="3">
    <source>
        <dbReference type="Proteomes" id="UP000006690"/>
    </source>
</evidence>
<feature type="transmembrane region" description="Helical" evidence="1">
    <location>
        <begin position="12"/>
        <end position="31"/>
    </location>
</feature>
<keyword evidence="1" id="KW-1133">Transmembrane helix</keyword>
<keyword evidence="1" id="KW-0812">Transmembrane</keyword>
<dbReference type="KEGG" id="paj:PAJ_3748"/>
<gene>
    <name evidence="2" type="primary">yjjZ</name>
    <name evidence="2" type="ordered locus">PAJ_3748</name>
</gene>
<keyword evidence="1" id="KW-0472">Membrane</keyword>
<protein>
    <recommendedName>
        <fullName evidence="4">YjjZ</fullName>
    </recommendedName>
</protein>
<name>A0A0H3L364_PANAA</name>
<dbReference type="InterPro" id="IPR009885">
    <property type="entry name" value="DUF1435"/>
</dbReference>
<dbReference type="PATRIC" id="fig|932677.3.peg.4324"/>
<sequence>MVRGKAMRGIKLDSAWGSMLACAAIPVITAWQPTFEQWRIVMLIALLLTLLMLFNQRMRHYVLLPSCLALAGGIAATGFKFSGL</sequence>
<dbReference type="eggNOG" id="ENOG5032RSY">
    <property type="taxonomic scope" value="Bacteria"/>
</dbReference>
<feature type="transmembrane region" description="Helical" evidence="1">
    <location>
        <begin position="61"/>
        <end position="81"/>
    </location>
</feature>
<dbReference type="HOGENOM" id="CLU_157102_1_0_6"/>
<feature type="transmembrane region" description="Helical" evidence="1">
    <location>
        <begin position="37"/>
        <end position="54"/>
    </location>
</feature>
<evidence type="ECO:0000313" key="2">
    <source>
        <dbReference type="EMBL" id="BAK13827.1"/>
    </source>
</evidence>
<organism evidence="2 3">
    <name type="scientific">Pantoea ananatis (strain AJ13355)</name>
    <dbReference type="NCBI Taxonomy" id="932677"/>
    <lineage>
        <taxon>Bacteria</taxon>
        <taxon>Pseudomonadati</taxon>
        <taxon>Pseudomonadota</taxon>
        <taxon>Gammaproteobacteria</taxon>
        <taxon>Enterobacterales</taxon>
        <taxon>Erwiniaceae</taxon>
        <taxon>Pantoea</taxon>
    </lineage>
</organism>
<accession>A0A0H3L364</accession>
<evidence type="ECO:0000256" key="1">
    <source>
        <dbReference type="SAM" id="Phobius"/>
    </source>
</evidence>